<keyword evidence="2" id="KW-1185">Reference proteome</keyword>
<dbReference type="Pfam" id="PF13489">
    <property type="entry name" value="Methyltransf_23"/>
    <property type="match status" value="1"/>
</dbReference>
<dbReference type="CDD" id="cd02440">
    <property type="entry name" value="AdoMet_MTases"/>
    <property type="match status" value="1"/>
</dbReference>
<gene>
    <name evidence="1" type="ORF">M4486_03470</name>
</gene>
<reference evidence="1" key="1">
    <citation type="submission" date="2022-05" db="EMBL/GenBank/DDBJ databases">
        <title>Genomic analysis of Brachybacterium sp. CBA3104.</title>
        <authorList>
            <person name="Roh S.W."/>
            <person name="Kim Y.B."/>
            <person name="Kim Y."/>
        </authorList>
    </citation>
    <scope>NUCLEOTIDE SEQUENCE</scope>
    <source>
        <strain evidence="1">CBA3104</strain>
    </source>
</reference>
<name>A0ABY4NAG6_9MICO</name>
<protein>
    <submittedName>
        <fullName evidence="1">Methyltransferase domain-containing protein</fullName>
    </submittedName>
</protein>
<dbReference type="RefSeq" id="WP_249479697.1">
    <property type="nucleotide sequence ID" value="NZ_CP097218.1"/>
</dbReference>
<organism evidence="1 2">
    <name type="scientific">Brachybacterium kimchii</name>
    <dbReference type="NCBI Taxonomy" id="2942909"/>
    <lineage>
        <taxon>Bacteria</taxon>
        <taxon>Bacillati</taxon>
        <taxon>Actinomycetota</taxon>
        <taxon>Actinomycetes</taxon>
        <taxon>Micrococcales</taxon>
        <taxon>Dermabacteraceae</taxon>
        <taxon>Brachybacterium</taxon>
    </lineage>
</organism>
<dbReference type="EMBL" id="CP097218">
    <property type="protein sequence ID" value="UQN30413.1"/>
    <property type="molecule type" value="Genomic_DNA"/>
</dbReference>
<sequence>MTPPAPVPPHSWSPSQYLAFGDERGRPFLDLTSRIGAQDPGLVVDLGAGPATLTVLLARHWPGAEVIAVDSSPAMIERAATVDGVRAELADLAAWRAPRPVDVLVTNAALQWVPGHLELLPQLIDQVAPGGWFAMQVPGNFDEPSHAIRRELASQDPFAEHLEGIASPASHDAATYLRALQDTGCEVDAWETTYLHVLHGEDPVFEWVSGTGARPTLQALPAELRERFVAAFKQRLREAYPDDGQGVVLPFRRIFAVARRLA</sequence>
<dbReference type="PANTHER" id="PTHR43861">
    <property type="entry name" value="TRANS-ACONITATE 2-METHYLTRANSFERASE-RELATED"/>
    <property type="match status" value="1"/>
</dbReference>
<keyword evidence="1" id="KW-0808">Transferase</keyword>
<dbReference type="PANTHER" id="PTHR43861:SF1">
    <property type="entry name" value="TRANS-ACONITATE 2-METHYLTRANSFERASE"/>
    <property type="match status" value="1"/>
</dbReference>
<evidence type="ECO:0000313" key="1">
    <source>
        <dbReference type="EMBL" id="UQN30413.1"/>
    </source>
</evidence>
<dbReference type="Gene3D" id="1.10.150.290">
    <property type="entry name" value="S-adenosyl-L-methionine-dependent methyltransferases"/>
    <property type="match status" value="1"/>
</dbReference>
<proteinExistence type="predicted"/>
<keyword evidence="1" id="KW-0489">Methyltransferase</keyword>
<accession>A0ABY4NAG6</accession>
<dbReference type="InterPro" id="IPR029063">
    <property type="entry name" value="SAM-dependent_MTases_sf"/>
</dbReference>
<dbReference type="SUPFAM" id="SSF53335">
    <property type="entry name" value="S-adenosyl-L-methionine-dependent methyltransferases"/>
    <property type="match status" value="1"/>
</dbReference>
<dbReference type="GO" id="GO:0032259">
    <property type="term" value="P:methylation"/>
    <property type="evidence" value="ECO:0007669"/>
    <property type="project" value="UniProtKB-KW"/>
</dbReference>
<dbReference type="Proteomes" id="UP001055868">
    <property type="component" value="Chromosome"/>
</dbReference>
<dbReference type="Gene3D" id="3.40.50.150">
    <property type="entry name" value="Vaccinia Virus protein VP39"/>
    <property type="match status" value="1"/>
</dbReference>
<dbReference type="InterPro" id="IPR023149">
    <property type="entry name" value="Trans_acon_MeTrfase_C"/>
</dbReference>
<dbReference type="GO" id="GO:0008168">
    <property type="term" value="F:methyltransferase activity"/>
    <property type="evidence" value="ECO:0007669"/>
    <property type="project" value="UniProtKB-KW"/>
</dbReference>
<evidence type="ECO:0000313" key="2">
    <source>
        <dbReference type="Proteomes" id="UP001055868"/>
    </source>
</evidence>